<dbReference type="Proteomes" id="UP001209412">
    <property type="component" value="Unassembled WGS sequence"/>
</dbReference>
<evidence type="ECO:0000259" key="1">
    <source>
        <dbReference type="Pfam" id="PF13439"/>
    </source>
</evidence>
<evidence type="ECO:0000313" key="6">
    <source>
        <dbReference type="Proteomes" id="UP001209412"/>
    </source>
</evidence>
<evidence type="ECO:0000313" key="3">
    <source>
        <dbReference type="EMBL" id="MCX4146306.1"/>
    </source>
</evidence>
<dbReference type="PANTHER" id="PTHR12526:SF630">
    <property type="entry name" value="GLYCOSYLTRANSFERASE"/>
    <property type="match status" value="1"/>
</dbReference>
<comment type="caution">
    <text evidence="2">The sequence shown here is derived from an EMBL/GenBank/DDBJ whole genome shotgun (WGS) entry which is preliminary data.</text>
</comment>
<reference evidence="2 5" key="1">
    <citation type="journal article" date="2020" name="Int. J. Syst. Evol. Microbiol.">
        <title>Paraburkholderia madseniana sp. nov., a phenolic acid-degrading bacterium isolated from acidic forest soil.</title>
        <authorList>
            <person name="Wilhelm R.C."/>
            <person name="Murphy S.J.L."/>
            <person name="Feriancek N.M."/>
            <person name="Karasz D.C."/>
            <person name="DeRito C.M."/>
            <person name="Newman J.D."/>
            <person name="Buckley D.H."/>
        </authorList>
    </citation>
    <scope>NUCLEOTIDE SEQUENCE [LARGE SCALE GENOMIC DNA]</scope>
    <source>
        <strain evidence="2 5">RP11</strain>
    </source>
</reference>
<dbReference type="CDD" id="cd03811">
    <property type="entry name" value="GT4_GT28_WabH-like"/>
    <property type="match status" value="1"/>
</dbReference>
<dbReference type="Proteomes" id="UP001242288">
    <property type="component" value="Unassembled WGS sequence"/>
</dbReference>
<dbReference type="Gene3D" id="3.40.50.2000">
    <property type="entry name" value="Glycogen Phosphorylase B"/>
    <property type="match status" value="2"/>
</dbReference>
<dbReference type="EMBL" id="JAPKHW010000009">
    <property type="protein sequence ID" value="MCX4146306.1"/>
    <property type="molecule type" value="Genomic_DNA"/>
</dbReference>
<protein>
    <submittedName>
        <fullName evidence="2">Glycosyltransferase</fullName>
    </submittedName>
</protein>
<gene>
    <name evidence="2" type="ORF">FSO04_19065</name>
    <name evidence="4" type="ORF">NIE36_13095</name>
    <name evidence="3" type="ORF">OSB80_13130</name>
</gene>
<dbReference type="Proteomes" id="UP000463700">
    <property type="component" value="Unassembled WGS sequence"/>
</dbReference>
<evidence type="ECO:0000313" key="2">
    <source>
        <dbReference type="EMBL" id="KAE8758342.1"/>
    </source>
</evidence>
<reference evidence="3 6" key="2">
    <citation type="submission" date="2022-11" db="EMBL/GenBank/DDBJ databases">
        <title>PHB producers.</title>
        <authorList>
            <person name="Besaury L."/>
        </authorList>
    </citation>
    <scope>NUCLEOTIDE SEQUENCE [LARGE SCALE GENOMIC DNA]</scope>
    <source>
        <strain evidence="3 6">SEWS6</strain>
    </source>
</reference>
<dbReference type="InterPro" id="IPR028098">
    <property type="entry name" value="Glyco_trans_4-like_N"/>
</dbReference>
<dbReference type="Pfam" id="PF13439">
    <property type="entry name" value="Glyco_transf_4"/>
    <property type="match status" value="1"/>
</dbReference>
<dbReference type="Pfam" id="PF13692">
    <property type="entry name" value="Glyco_trans_1_4"/>
    <property type="match status" value="1"/>
</dbReference>
<keyword evidence="6" id="KW-1185">Reference proteome</keyword>
<dbReference type="EMBL" id="VOSW01000034">
    <property type="protein sequence ID" value="KAE8758342.1"/>
    <property type="molecule type" value="Genomic_DNA"/>
</dbReference>
<sequence length="386" mass="40831">MKIIHLANHAQSVGNGIVNVMIDLACLQARAGHDVTVASAGGGFENLLARHGVRHVLLPQSPRPSRVPGMVAGFRRLVAQVDPDVVHAHMMTGALIARLSALRRRFVLVTTVHNAFQRSATLMRVGDHVVAVSDAVGVEMVRRGIPRTRLSVVRNGTIGTPRLAGMPVPAAPQLAHPCVVTVSGMYERKGIGDLLHAFALLSKRVPDAVLYLVGDGPDRAAMEALAGQLGIAGQTHFEGFVADPRAYLAQADVFALASHYEAAGLVLCEARETGRVIVATRVGGIPEMLDDGEAGLLVPAHDPVTLSETLGLLLTDRVAHAALAARAAQNLDTFSVQRVSNGYLSIYERTLARCQPRRFATIATRSGSVPGIATATLAVPDALHKP</sequence>
<evidence type="ECO:0000313" key="5">
    <source>
        <dbReference type="Proteomes" id="UP000463700"/>
    </source>
</evidence>
<dbReference type="RefSeq" id="WP_154561363.1">
    <property type="nucleotide sequence ID" value="NZ_JAMXWF010000009.1"/>
</dbReference>
<dbReference type="AlphaFoldDB" id="A0A6N6WCF9"/>
<accession>A0A6N6WCF9</accession>
<proteinExistence type="predicted"/>
<dbReference type="EMBL" id="JAMXWF010000009">
    <property type="protein sequence ID" value="MDQ6408132.1"/>
    <property type="molecule type" value="Genomic_DNA"/>
</dbReference>
<name>A0A6N6WCF9_9BURK</name>
<dbReference type="SUPFAM" id="SSF53756">
    <property type="entry name" value="UDP-Glycosyltransferase/glycogen phosphorylase"/>
    <property type="match status" value="1"/>
</dbReference>
<organism evidence="2 5">
    <name type="scientific">Paraburkholderia madseniana</name>
    <dbReference type="NCBI Taxonomy" id="2599607"/>
    <lineage>
        <taxon>Bacteria</taxon>
        <taxon>Pseudomonadati</taxon>
        <taxon>Pseudomonadota</taxon>
        <taxon>Betaproteobacteria</taxon>
        <taxon>Burkholderiales</taxon>
        <taxon>Burkholderiaceae</taxon>
        <taxon>Paraburkholderia</taxon>
    </lineage>
</organism>
<evidence type="ECO:0000313" key="4">
    <source>
        <dbReference type="EMBL" id="MDQ6408132.1"/>
    </source>
</evidence>
<dbReference type="OrthoDB" id="9813211at2"/>
<dbReference type="PANTHER" id="PTHR12526">
    <property type="entry name" value="GLYCOSYLTRANSFERASE"/>
    <property type="match status" value="1"/>
</dbReference>
<keyword evidence="2" id="KW-0808">Transferase</keyword>
<dbReference type="GO" id="GO:0016757">
    <property type="term" value="F:glycosyltransferase activity"/>
    <property type="evidence" value="ECO:0007669"/>
    <property type="project" value="UniProtKB-ARBA"/>
</dbReference>
<feature type="domain" description="Glycosyltransferase subfamily 4-like N-terminal" evidence="1">
    <location>
        <begin position="15"/>
        <end position="156"/>
    </location>
</feature>